<dbReference type="InterPro" id="IPR039564">
    <property type="entry name" value="Peptidase_C39-like"/>
</dbReference>
<dbReference type="Pfam" id="PF13529">
    <property type="entry name" value="Peptidase_C39_2"/>
    <property type="match status" value="1"/>
</dbReference>
<name>A0A2H0TQC9_9BACT</name>
<evidence type="ECO:0000313" key="3">
    <source>
        <dbReference type="Proteomes" id="UP000230154"/>
    </source>
</evidence>
<dbReference type="EMBL" id="PFCB01000022">
    <property type="protein sequence ID" value="PIR74370.1"/>
    <property type="molecule type" value="Genomic_DNA"/>
</dbReference>
<dbReference type="AlphaFoldDB" id="A0A2H0TQC9"/>
<accession>A0A2H0TQC9</accession>
<gene>
    <name evidence="2" type="ORF">COU35_02890</name>
</gene>
<dbReference type="Gene3D" id="3.90.70.10">
    <property type="entry name" value="Cysteine proteinases"/>
    <property type="match status" value="1"/>
</dbReference>
<sequence>MTVNRLSYIGLTVVLLALWVPVSAATLPVPFTSQAPRGAWTQPWQDACEEATIVMIDAYYAGQMLSVDSSEKRLLNVFNIKNAKFGSSLDENAQKISDIINAYYPWEAYVVDSPSLDQIKREIDTGHPVIVPVYGRALYNPHFRASGPVYHTVVISGYDDTSQTFIAQEPGTRYGLDYHYSYDTIMNAMHDYVPGDTANGSPRAIFTRRELLDTASSDADEDGLTKQQEIDFGTILWLADSDGDGFTDGYEVANGYLPTINEQRLPVGSVIKSPSDPKVYSLSIGGVKRHIINEAVFLSHGWTWSAVRVLSGAFIRSLSDGAQITQ</sequence>
<comment type="caution">
    <text evidence="2">The sequence shown here is derived from an EMBL/GenBank/DDBJ whole genome shotgun (WGS) entry which is preliminary data.</text>
</comment>
<evidence type="ECO:0000259" key="1">
    <source>
        <dbReference type="Pfam" id="PF13529"/>
    </source>
</evidence>
<protein>
    <recommendedName>
        <fullName evidence="1">Peptidase C39-like domain-containing protein</fullName>
    </recommendedName>
</protein>
<dbReference type="Proteomes" id="UP000230154">
    <property type="component" value="Unassembled WGS sequence"/>
</dbReference>
<feature type="domain" description="Peptidase C39-like" evidence="1">
    <location>
        <begin position="28"/>
        <end position="170"/>
    </location>
</feature>
<reference evidence="3" key="1">
    <citation type="submission" date="2017-09" db="EMBL/GenBank/DDBJ databases">
        <title>Depth-based differentiation of microbial function through sediment-hosted aquifers and enrichment of novel symbionts in the deep terrestrial subsurface.</title>
        <authorList>
            <person name="Probst A.J."/>
            <person name="Ladd B."/>
            <person name="Jarett J.K."/>
            <person name="Geller-Mcgrath D.E."/>
            <person name="Sieber C.M.K."/>
            <person name="Emerson J.B."/>
            <person name="Anantharaman K."/>
            <person name="Thomas B.C."/>
            <person name="Malmstrom R."/>
            <person name="Stieglmeier M."/>
            <person name="Klingl A."/>
            <person name="Woyke T."/>
            <person name="Ryan C.M."/>
            <person name="Banfield J.F."/>
        </authorList>
    </citation>
    <scope>NUCLEOTIDE SEQUENCE [LARGE SCALE GENOMIC DNA]</scope>
</reference>
<organism evidence="2 3">
    <name type="scientific">Candidatus Magasanikbacteria bacterium CG10_big_fil_rev_8_21_14_0_10_47_10</name>
    <dbReference type="NCBI Taxonomy" id="1974652"/>
    <lineage>
        <taxon>Bacteria</taxon>
        <taxon>Candidatus Magasanikiibacteriota</taxon>
    </lineage>
</organism>
<evidence type="ECO:0000313" key="2">
    <source>
        <dbReference type="EMBL" id="PIR74370.1"/>
    </source>
</evidence>
<proteinExistence type="predicted"/>